<evidence type="ECO:0000259" key="2">
    <source>
        <dbReference type="Pfam" id="PF05193"/>
    </source>
</evidence>
<organism evidence="3 4">
    <name type="scientific">Ramlibacter monticola</name>
    <dbReference type="NCBI Taxonomy" id="1926872"/>
    <lineage>
        <taxon>Bacteria</taxon>
        <taxon>Pseudomonadati</taxon>
        <taxon>Pseudomonadota</taxon>
        <taxon>Betaproteobacteria</taxon>
        <taxon>Burkholderiales</taxon>
        <taxon>Comamonadaceae</taxon>
        <taxon>Ramlibacter</taxon>
    </lineage>
</organism>
<name>A0A936Z1L8_9BURK</name>
<dbReference type="PANTHER" id="PTHR11851:SF224">
    <property type="entry name" value="PROCESSING PROTEASE"/>
    <property type="match status" value="1"/>
</dbReference>
<dbReference type="Pfam" id="PF05193">
    <property type="entry name" value="Peptidase_M16_C"/>
    <property type="match status" value="1"/>
</dbReference>
<sequence length="450" mass="48339">MRILNFLARGALAGLFACAFVAPAAAALPIQKWQQASGAQVLLIESPGLPMVDVEIDFDAGERRDPAGKAGLAGITADMTSKGIAARNGEPALDENQLGEAWADLGASFGGGAGLDRMSFNLRSLTYPDLLDKAVKLAARELGEPSFPDTVWQRDRQRMIASIREANTRPATVAARAFGQAVYGGHPYGNDTTEESVSRIAVQDMQDFYRAILPCRAKVSIVGAVSRAQADQIATTLLSRLPNGRCEPLPPVAEVPALSAAAERNIPFASAQAHVLIGQPGYKRSDPDYFPLLLGNYVLGGGGFVSRLSEEVRQKRGLSYSVYSYFSPGMHAGAFTVGLQTRPDQAAQAVQVSRDVVRRFVAEGPTEAELKAAKDFMIGGFALRIDSNRKLVDNLANIAWYDLPLDYLDTWTKQVEKVTAADIKAAFARKLQPDRMVTVVVGADVASARQ</sequence>
<keyword evidence="4" id="KW-1185">Reference proteome</keyword>
<dbReference type="Gene3D" id="3.30.830.10">
    <property type="entry name" value="Metalloenzyme, LuxS/M16 peptidase-like"/>
    <property type="match status" value="2"/>
</dbReference>
<dbReference type="AlphaFoldDB" id="A0A936Z1L8"/>
<evidence type="ECO:0000313" key="3">
    <source>
        <dbReference type="EMBL" id="MBL0393290.1"/>
    </source>
</evidence>
<dbReference type="Proteomes" id="UP000599109">
    <property type="component" value="Unassembled WGS sequence"/>
</dbReference>
<dbReference type="EMBL" id="JAEQNE010000005">
    <property type="protein sequence ID" value="MBL0393290.1"/>
    <property type="molecule type" value="Genomic_DNA"/>
</dbReference>
<feature type="chain" id="PRO_5037851923" evidence="1">
    <location>
        <begin position="27"/>
        <end position="450"/>
    </location>
</feature>
<dbReference type="InterPro" id="IPR007863">
    <property type="entry name" value="Peptidase_M16_C"/>
</dbReference>
<dbReference type="PANTHER" id="PTHR11851">
    <property type="entry name" value="METALLOPROTEASE"/>
    <property type="match status" value="1"/>
</dbReference>
<gene>
    <name evidence="3" type="ORF">JJ685_19290</name>
</gene>
<reference evidence="3 4" key="1">
    <citation type="journal article" date="2017" name="Int. J. Syst. Evol. Microbiol.">
        <title>Ramlibacter monticola sp. nov., isolated from forest soil.</title>
        <authorList>
            <person name="Chaudhary D.K."/>
            <person name="Kim J."/>
        </authorList>
    </citation>
    <scope>NUCLEOTIDE SEQUENCE [LARGE SCALE GENOMIC DNA]</scope>
    <source>
        <strain evidence="3 4">KACC 19175</strain>
    </source>
</reference>
<dbReference type="InterPro" id="IPR011249">
    <property type="entry name" value="Metalloenz_LuxS/M16"/>
</dbReference>
<evidence type="ECO:0000256" key="1">
    <source>
        <dbReference type="SAM" id="SignalP"/>
    </source>
</evidence>
<dbReference type="InterPro" id="IPR050361">
    <property type="entry name" value="MPP/UQCRC_Complex"/>
</dbReference>
<accession>A0A936Z1L8</accession>
<dbReference type="RefSeq" id="WP_201675963.1">
    <property type="nucleotide sequence ID" value="NZ_JAEQNE010000005.1"/>
</dbReference>
<keyword evidence="1" id="KW-0732">Signal</keyword>
<proteinExistence type="predicted"/>
<comment type="caution">
    <text evidence="3">The sequence shown here is derived from an EMBL/GenBank/DDBJ whole genome shotgun (WGS) entry which is preliminary data.</text>
</comment>
<dbReference type="SUPFAM" id="SSF63411">
    <property type="entry name" value="LuxS/MPP-like metallohydrolase"/>
    <property type="match status" value="2"/>
</dbReference>
<feature type="domain" description="Peptidase M16 C-terminal" evidence="2">
    <location>
        <begin position="200"/>
        <end position="375"/>
    </location>
</feature>
<feature type="signal peptide" evidence="1">
    <location>
        <begin position="1"/>
        <end position="26"/>
    </location>
</feature>
<dbReference type="GO" id="GO:0046872">
    <property type="term" value="F:metal ion binding"/>
    <property type="evidence" value="ECO:0007669"/>
    <property type="project" value="InterPro"/>
</dbReference>
<evidence type="ECO:0000313" key="4">
    <source>
        <dbReference type="Proteomes" id="UP000599109"/>
    </source>
</evidence>
<protein>
    <submittedName>
        <fullName evidence="3">Insulinase family protein</fullName>
    </submittedName>
</protein>